<keyword evidence="1" id="KW-0472">Membrane</keyword>
<protein>
    <submittedName>
        <fullName evidence="3">1-acyl-sn-glycerol-3-phosphate acyltransferase</fullName>
    </submittedName>
</protein>
<dbReference type="Pfam" id="PF01553">
    <property type="entry name" value="Acyltransferase"/>
    <property type="match status" value="1"/>
</dbReference>
<organism evidence="3 4">
    <name type="scientific">Candidatus Obscuribacter phosphatis</name>
    <dbReference type="NCBI Taxonomy" id="1906157"/>
    <lineage>
        <taxon>Bacteria</taxon>
        <taxon>Bacillati</taxon>
        <taxon>Candidatus Melainabacteria</taxon>
        <taxon>Candidatus Obscuribacterales</taxon>
        <taxon>Candidatus Obscuribacteraceae</taxon>
        <taxon>Candidatus Obscuribacter</taxon>
    </lineage>
</organism>
<dbReference type="CDD" id="cd07989">
    <property type="entry name" value="LPLAT_AGPAT-like"/>
    <property type="match status" value="1"/>
</dbReference>
<evidence type="ECO:0000313" key="4">
    <source>
        <dbReference type="Proteomes" id="UP000664277"/>
    </source>
</evidence>
<dbReference type="SUPFAM" id="SSF69593">
    <property type="entry name" value="Glycerol-3-phosphate (1)-acyltransferase"/>
    <property type="match status" value="1"/>
</dbReference>
<dbReference type="InterPro" id="IPR002123">
    <property type="entry name" value="Plipid/glycerol_acylTrfase"/>
</dbReference>
<name>A0A8J7TNS5_9BACT</name>
<feature type="domain" description="Phospholipid/glycerol acyltransferase" evidence="2">
    <location>
        <begin position="78"/>
        <end position="207"/>
    </location>
</feature>
<dbReference type="EMBL" id="JAFLCK010000037">
    <property type="protein sequence ID" value="MBN8662391.1"/>
    <property type="molecule type" value="Genomic_DNA"/>
</dbReference>
<dbReference type="GO" id="GO:0016746">
    <property type="term" value="F:acyltransferase activity"/>
    <property type="evidence" value="ECO:0007669"/>
    <property type="project" value="UniProtKB-KW"/>
</dbReference>
<feature type="transmembrane region" description="Helical" evidence="1">
    <location>
        <begin position="6"/>
        <end position="26"/>
    </location>
</feature>
<sequence>MTETILLYGAAALGVFALVRTVYWYLEGRKLQVSGYMTPPSTKLARWTFKAVANVGTRLLVGPVEVKGKENAQFKGRGLVLPNHMITWDFGVVGKAIPFSYRQLSKAAEIKNPVVATLAAWIGTVGVQVEGGKSQDGGGQAVVDTGARILTHSKGSRMLLFPQGMLVYSGDISSKTFRTGASRMLMQAAASIGDDPLYALPVAIRYKTDKREATWLQRLLYPLGLKLVRTFRYSEKEIGADGQPVIKENGKPSYVKKSMVLYGAYVSIGKPIAYKDLPSDPRAAIECVRQSIETMLVEIDSRRPKAI</sequence>
<evidence type="ECO:0000256" key="1">
    <source>
        <dbReference type="SAM" id="Phobius"/>
    </source>
</evidence>
<dbReference type="Proteomes" id="UP000664277">
    <property type="component" value="Unassembled WGS sequence"/>
</dbReference>
<proteinExistence type="predicted"/>
<gene>
    <name evidence="3" type="ORF">J0M35_18625</name>
</gene>
<comment type="caution">
    <text evidence="3">The sequence shown here is derived from an EMBL/GenBank/DDBJ whole genome shotgun (WGS) entry which is preliminary data.</text>
</comment>
<keyword evidence="1" id="KW-1133">Transmembrane helix</keyword>
<keyword evidence="3" id="KW-0012">Acyltransferase</keyword>
<keyword evidence="3" id="KW-0808">Transferase</keyword>
<dbReference type="AlphaFoldDB" id="A0A8J7TNS5"/>
<dbReference type="SMART" id="SM00563">
    <property type="entry name" value="PlsC"/>
    <property type="match status" value="1"/>
</dbReference>
<keyword evidence="1" id="KW-0812">Transmembrane</keyword>
<accession>A0A8J7TNS5</accession>
<evidence type="ECO:0000313" key="3">
    <source>
        <dbReference type="EMBL" id="MBN8662391.1"/>
    </source>
</evidence>
<evidence type="ECO:0000259" key="2">
    <source>
        <dbReference type="SMART" id="SM00563"/>
    </source>
</evidence>
<reference evidence="3" key="1">
    <citation type="submission" date="2021-02" db="EMBL/GenBank/DDBJ databases">
        <title>Genome-Resolved Metagenomics of a Microbial Community Performing Photosynthetic Biological Nutrient Removal.</title>
        <authorList>
            <person name="Mcdaniel E.A."/>
        </authorList>
    </citation>
    <scope>NUCLEOTIDE SEQUENCE</scope>
    <source>
        <strain evidence="3">UWPOB_OBS1</strain>
    </source>
</reference>